<feature type="compositionally biased region" description="Basic and acidic residues" evidence="2">
    <location>
        <begin position="628"/>
        <end position="641"/>
    </location>
</feature>
<comment type="caution">
    <text evidence="4">The sequence shown here is derived from an EMBL/GenBank/DDBJ whole genome shotgun (WGS) entry which is preliminary data.</text>
</comment>
<evidence type="ECO:0000259" key="3">
    <source>
        <dbReference type="Pfam" id="PF26086"/>
    </source>
</evidence>
<feature type="compositionally biased region" description="Low complexity" evidence="2">
    <location>
        <begin position="709"/>
        <end position="720"/>
    </location>
</feature>
<name>A0A9D3MKI9_ANGAN</name>
<sequence length="968" mass="105343">MGISSSSLLDESKSNFVRGQAGATLKDFSPFYKHQYLVAFFSKVQDDVEQKKTGQTQLLKQREPPKPAEILYEENVLFFDDTRKWKERFVVVRANYSLECHDSYETFVKGVQPRYRLLPTGGTVLTSEDKYMVLVDKLCPDLNNVKEEFAPPMATVPGQFPVYLRLPYRRDSYFCFGRRPVAPDFLGKPACEVLAFRKAIRFLRQEKDLYLSWDMLIGSDVRVLSNLVMEKLLPTLQTEMLPRLKGRKTDRKKAWFATVEAAYILVQEQLLKGLSALKQECRAAAKQQEALIRSNMDQIISSQDFLAGKLRAVVTEPAERFCSEHVRPHLAPVLEELMGPVSAGFQETRALCERHMSQLCQDFQESRSADELKLALGQLRKTDLQGCYAHVDVLQDQLQELQSRYGFSNCPGLVHSTQIDMQQLMRNAVYTFEQLLLTTLTDNPAKPGSAMEKAKQRVLKQYDYDSSTVRKRIFQEALLDMTLPAIKKSLAPTCKPELQAFDQYIFADYSNFIQVENVYEDILLQTLECEVSKVVNEAASLKKHNLFLDGTDLRLTSQSSLSEGPTPPGSMPASPIKSAQSLIPTSPLGNGQLVAPEQGDTSGVTEKELIENGENQKELTPSTAEIEQESKPDTAEVEKESTPSSGETEEGIPSLAQVEKEDTPIAAETEEDMPGATVAEEVAPATAEPTDKDVICTAAAEQEEVFSVPETPAEPATAATSLQSVEPLPSPSTDSAGAENPDMDGMVAASSSPPSAEAATGTDSPSVLVIDKAEENEDSNAVADPEEASTDAVTDPGAPSTGSSNAEGPKISVDSQEVGGDTAAMSAEGSEDDDAAWSTTDEVTESDVSLTSDPTVEGTGAIPEALDAGPISEAMEPEASIDSVPTAEKAEGGAVTVGDQPSAEPTENALPTAAVSPTISSPAEAKPAEEPGSVKEQAPDCIREIRDLVVEVIEVEEMVQRYPNSSSS</sequence>
<dbReference type="EMBL" id="JAFIRN010000004">
    <property type="protein sequence ID" value="KAG5850591.1"/>
    <property type="molecule type" value="Genomic_DNA"/>
</dbReference>
<dbReference type="Pfam" id="PF26089">
    <property type="entry name" value="PH_Niban2"/>
    <property type="match status" value="1"/>
</dbReference>
<evidence type="ECO:0000256" key="1">
    <source>
        <dbReference type="ARBA" id="ARBA00010251"/>
    </source>
</evidence>
<accession>A0A9D3MKI9</accession>
<feature type="compositionally biased region" description="Basic and acidic residues" evidence="2">
    <location>
        <begin position="926"/>
        <end position="939"/>
    </location>
</feature>
<reference evidence="4" key="1">
    <citation type="submission" date="2021-01" db="EMBL/GenBank/DDBJ databases">
        <title>A chromosome-scale assembly of European eel, Anguilla anguilla.</title>
        <authorList>
            <person name="Henkel C."/>
            <person name="Jong-Raadsen S.A."/>
            <person name="Dufour S."/>
            <person name="Weltzien F.-A."/>
            <person name="Palstra A.P."/>
            <person name="Pelster B."/>
            <person name="Spaink H.P."/>
            <person name="Van Den Thillart G.E."/>
            <person name="Jansen H."/>
            <person name="Zahm M."/>
            <person name="Klopp C."/>
            <person name="Cedric C."/>
            <person name="Louis A."/>
            <person name="Berthelot C."/>
            <person name="Parey E."/>
            <person name="Roest Crollius H."/>
            <person name="Montfort J."/>
            <person name="Robinson-Rechavi M."/>
            <person name="Bucao C."/>
            <person name="Bouchez O."/>
            <person name="Gislard M."/>
            <person name="Lluch J."/>
            <person name="Milhes M."/>
            <person name="Lampietro C."/>
            <person name="Lopez Roques C."/>
            <person name="Donnadieu C."/>
            <person name="Braasch I."/>
            <person name="Desvignes T."/>
            <person name="Postlethwait J."/>
            <person name="Bobe J."/>
            <person name="Guiguen Y."/>
            <person name="Dirks R."/>
        </authorList>
    </citation>
    <scope>NUCLEOTIDE SEQUENCE</scope>
    <source>
        <strain evidence="4">Tag_6206</strain>
        <tissue evidence="4">Liver</tissue>
    </source>
</reference>
<feature type="compositionally biased region" description="Polar residues" evidence="2">
    <location>
        <begin position="837"/>
        <end position="854"/>
    </location>
</feature>
<dbReference type="InterPro" id="IPR059060">
    <property type="entry name" value="Niban_1/2/3_dom"/>
</dbReference>
<dbReference type="Proteomes" id="UP001044222">
    <property type="component" value="Unassembled WGS sequence"/>
</dbReference>
<evidence type="ECO:0000256" key="2">
    <source>
        <dbReference type="SAM" id="MobiDB-lite"/>
    </source>
</evidence>
<feature type="region of interest" description="Disordered" evidence="2">
    <location>
        <begin position="557"/>
        <end position="939"/>
    </location>
</feature>
<feature type="compositionally biased region" description="Polar residues" evidence="2">
    <location>
        <begin position="577"/>
        <end position="589"/>
    </location>
</feature>
<feature type="compositionally biased region" description="Basic and acidic residues" evidence="2">
    <location>
        <begin position="605"/>
        <end position="617"/>
    </location>
</feature>
<feature type="compositionally biased region" description="Acidic residues" evidence="2">
    <location>
        <begin position="774"/>
        <end position="789"/>
    </location>
</feature>
<dbReference type="PANTHER" id="PTHR14392">
    <property type="entry name" value="NIBAN FAMILY MEMBER"/>
    <property type="match status" value="1"/>
</dbReference>
<dbReference type="PANTHER" id="PTHR14392:SF3">
    <property type="entry name" value="PROTEIN NIBAN 1"/>
    <property type="match status" value="1"/>
</dbReference>
<dbReference type="AlphaFoldDB" id="A0A9D3MKI9"/>
<evidence type="ECO:0000313" key="5">
    <source>
        <dbReference type="Proteomes" id="UP001044222"/>
    </source>
</evidence>
<protein>
    <recommendedName>
        <fullName evidence="3">Niban 1/2/3 domain-containing protein</fullName>
    </recommendedName>
</protein>
<comment type="similarity">
    <text evidence="1">Belongs to the Niban family.</text>
</comment>
<dbReference type="Pfam" id="PF26086">
    <property type="entry name" value="Niban2"/>
    <property type="match status" value="1"/>
</dbReference>
<dbReference type="CDD" id="cd23949">
    <property type="entry name" value="Niban-like"/>
    <property type="match status" value="1"/>
</dbReference>
<feature type="domain" description="Niban 1/2/3" evidence="3">
    <location>
        <begin position="321"/>
        <end position="484"/>
    </location>
</feature>
<proteinExistence type="inferred from homology"/>
<evidence type="ECO:0000313" key="4">
    <source>
        <dbReference type="EMBL" id="KAG5850591.1"/>
    </source>
</evidence>
<organism evidence="4 5">
    <name type="scientific">Anguilla anguilla</name>
    <name type="common">European freshwater eel</name>
    <name type="synonym">Muraena anguilla</name>
    <dbReference type="NCBI Taxonomy" id="7936"/>
    <lineage>
        <taxon>Eukaryota</taxon>
        <taxon>Metazoa</taxon>
        <taxon>Chordata</taxon>
        <taxon>Craniata</taxon>
        <taxon>Vertebrata</taxon>
        <taxon>Euteleostomi</taxon>
        <taxon>Actinopterygii</taxon>
        <taxon>Neopterygii</taxon>
        <taxon>Teleostei</taxon>
        <taxon>Anguilliformes</taxon>
        <taxon>Anguillidae</taxon>
        <taxon>Anguilla</taxon>
    </lineage>
</organism>
<dbReference type="InterPro" id="IPR026088">
    <property type="entry name" value="Niban-like"/>
</dbReference>
<gene>
    <name evidence="4" type="ORF">ANANG_G00084080</name>
</gene>
<feature type="compositionally biased region" description="Low complexity" evidence="2">
    <location>
        <begin position="676"/>
        <end position="688"/>
    </location>
</feature>
<feature type="compositionally biased region" description="Low complexity" evidence="2">
    <location>
        <begin position="748"/>
        <end position="759"/>
    </location>
</feature>
<keyword evidence="5" id="KW-1185">Reference proteome</keyword>